<evidence type="ECO:0000313" key="8">
    <source>
        <dbReference type="Ensembl" id="ENSDLAP00005055303.2"/>
    </source>
</evidence>
<dbReference type="GeneTree" id="ENSGT00940000163471"/>
<keyword evidence="5" id="KW-0406">Ion transport</keyword>
<evidence type="ECO:0000259" key="7">
    <source>
        <dbReference type="Pfam" id="PF02932"/>
    </source>
</evidence>
<dbReference type="AlphaFoldDB" id="A0A8C4IDR5"/>
<dbReference type="Pfam" id="PF02932">
    <property type="entry name" value="Neur_chan_memb"/>
    <property type="match status" value="1"/>
</dbReference>
<evidence type="ECO:0000256" key="1">
    <source>
        <dbReference type="ARBA" id="ARBA00004141"/>
    </source>
</evidence>
<protein>
    <recommendedName>
        <fullName evidence="10">5-hydroxytryptamine receptor 3A</fullName>
    </recommendedName>
</protein>
<keyword evidence="4 5" id="KW-0472">Membrane</keyword>
<evidence type="ECO:0000256" key="2">
    <source>
        <dbReference type="ARBA" id="ARBA00022692"/>
    </source>
</evidence>
<dbReference type="InterPro" id="IPR006029">
    <property type="entry name" value="Neurotrans-gated_channel_TM"/>
</dbReference>
<dbReference type="InterPro" id="IPR006201">
    <property type="entry name" value="Neur_channel"/>
</dbReference>
<evidence type="ECO:0000256" key="3">
    <source>
        <dbReference type="ARBA" id="ARBA00022989"/>
    </source>
</evidence>
<dbReference type="InterPro" id="IPR018000">
    <property type="entry name" value="Neurotransmitter_ion_chnl_CS"/>
</dbReference>
<dbReference type="Gene3D" id="1.20.58.390">
    <property type="entry name" value="Neurotransmitter-gated ion-channel transmembrane domain"/>
    <property type="match status" value="1"/>
</dbReference>
<dbReference type="SUPFAM" id="SSF90112">
    <property type="entry name" value="Neurotransmitter-gated ion-channel transmembrane pore"/>
    <property type="match status" value="1"/>
</dbReference>
<dbReference type="Pfam" id="PF02931">
    <property type="entry name" value="Neur_chan_LBD"/>
    <property type="match status" value="1"/>
</dbReference>
<dbReference type="SUPFAM" id="SSF63712">
    <property type="entry name" value="Nicotinic receptor ligand binding domain-like"/>
    <property type="match status" value="1"/>
</dbReference>
<dbReference type="Ensembl" id="ENSDLAT00005058730.2">
    <property type="protein sequence ID" value="ENSDLAP00005055303.2"/>
    <property type="gene ID" value="ENSDLAG00005023619.2"/>
</dbReference>
<feature type="transmembrane region" description="Helical" evidence="5">
    <location>
        <begin position="229"/>
        <end position="255"/>
    </location>
</feature>
<keyword evidence="9" id="KW-1185">Reference proteome</keyword>
<comment type="similarity">
    <text evidence="5">Belongs to the ligand-gated ion channel (TC 1.A.9) family.</text>
</comment>
<reference evidence="8" key="1">
    <citation type="submission" date="2025-08" db="UniProtKB">
        <authorList>
            <consortium name="Ensembl"/>
        </authorList>
    </citation>
    <scope>IDENTIFICATION</scope>
</reference>
<feature type="domain" description="Neurotransmitter-gated ion-channel ligand-binding" evidence="6">
    <location>
        <begin position="2"/>
        <end position="167"/>
    </location>
</feature>
<dbReference type="Proteomes" id="UP000694389">
    <property type="component" value="Unassembled WGS sequence"/>
</dbReference>
<evidence type="ECO:0000313" key="9">
    <source>
        <dbReference type="Proteomes" id="UP000694389"/>
    </source>
</evidence>
<accession>A0A8C4IDR5</accession>
<evidence type="ECO:0000259" key="6">
    <source>
        <dbReference type="Pfam" id="PF02931"/>
    </source>
</evidence>
<evidence type="ECO:0000256" key="5">
    <source>
        <dbReference type="RuleBase" id="RU000687"/>
    </source>
</evidence>
<dbReference type="PRINTS" id="PR00252">
    <property type="entry name" value="NRIONCHANNEL"/>
</dbReference>
<dbReference type="InterPro" id="IPR036734">
    <property type="entry name" value="Neur_chan_lig-bd_sf"/>
</dbReference>
<reference evidence="8" key="2">
    <citation type="submission" date="2025-09" db="UniProtKB">
        <authorList>
            <consortium name="Ensembl"/>
        </authorList>
    </citation>
    <scope>IDENTIFICATION</scope>
</reference>
<keyword evidence="5" id="KW-0813">Transport</keyword>
<dbReference type="PANTHER" id="PTHR18945">
    <property type="entry name" value="NEUROTRANSMITTER GATED ION CHANNEL"/>
    <property type="match status" value="1"/>
</dbReference>
<feature type="transmembrane region" description="Helical" evidence="5">
    <location>
        <begin position="168"/>
        <end position="187"/>
    </location>
</feature>
<dbReference type="GO" id="GO:0004888">
    <property type="term" value="F:transmembrane signaling receptor activity"/>
    <property type="evidence" value="ECO:0007669"/>
    <property type="project" value="InterPro"/>
</dbReference>
<evidence type="ECO:0008006" key="10">
    <source>
        <dbReference type="Google" id="ProtNLM"/>
    </source>
</evidence>
<dbReference type="InterPro" id="IPR038050">
    <property type="entry name" value="Neuro_actylchol_rec"/>
</dbReference>
<dbReference type="InterPro" id="IPR036719">
    <property type="entry name" value="Neuro-gated_channel_TM_sf"/>
</dbReference>
<dbReference type="GO" id="GO:0005230">
    <property type="term" value="F:extracellular ligand-gated monoatomic ion channel activity"/>
    <property type="evidence" value="ECO:0007669"/>
    <property type="project" value="InterPro"/>
</dbReference>
<dbReference type="GO" id="GO:0016020">
    <property type="term" value="C:membrane"/>
    <property type="evidence" value="ECO:0007669"/>
    <property type="project" value="UniProtKB-SubCell"/>
</dbReference>
<comment type="subcellular location">
    <subcellularLocation>
        <location evidence="1">Membrane</location>
        <topology evidence="1">Multi-pass membrane protein</topology>
    </subcellularLocation>
</comment>
<keyword evidence="3 5" id="KW-1133">Transmembrane helix</keyword>
<name>A0A8C4IDR5_DICLA</name>
<feature type="transmembrane region" description="Helical" evidence="5">
    <location>
        <begin position="199"/>
        <end position="217"/>
    </location>
</feature>
<feature type="domain" description="Neurotransmitter-gated ion-channel transmembrane" evidence="7">
    <location>
        <begin position="174"/>
        <end position="255"/>
    </location>
</feature>
<dbReference type="Gene3D" id="2.70.170.10">
    <property type="entry name" value="Neurotransmitter-gated ion-channel ligand-binding domain"/>
    <property type="match status" value="1"/>
</dbReference>
<dbReference type="PROSITE" id="PS00236">
    <property type="entry name" value="NEUROTR_ION_CHANNEL"/>
    <property type="match status" value="1"/>
</dbReference>
<keyword evidence="2 5" id="KW-0812">Transmembrane</keyword>
<feature type="transmembrane region" description="Helical" evidence="5">
    <location>
        <begin position="345"/>
        <end position="369"/>
    </location>
</feature>
<proteinExistence type="inferred from homology"/>
<dbReference type="InterPro" id="IPR006202">
    <property type="entry name" value="Neur_chan_lig-bd"/>
</dbReference>
<sequence>MSQTVTSHIWIEMSWMNEFLTWNSSDFCGIEKFTVPMSSLWTPDVSILEDASDTSSIYRSPLGQVSNGWVYVTTRQRLTFTCHMKLRDFPFDTQKCTITFLSMTSDAGVMHLGTAHNDTALTRVSEMFMVTRGEWDLVTMEISAPNVTKGGTAQSKLIYTIIMMRKPMLYVVILIVPLFYLMILDLASFFISEARGEKLSFKVTVLLSISVLLLILQDMLPSTEENLPMMAVYCVVTFALVGISLLEAMLVSFLFDLDGYCGQKTRSSVNAQEEIQLEADFDKETASAAEEGQRKPEKSPLTLDRSAGLDALKLILEEVKAARREAEGRETDQRKSRRYRRVAEIIDSVFFVLYFLTVASFLTYIYVVWISRYAENIAMKSD</sequence>
<organism evidence="8 9">
    <name type="scientific">Dicentrarchus labrax</name>
    <name type="common">European seabass</name>
    <name type="synonym">Morone labrax</name>
    <dbReference type="NCBI Taxonomy" id="13489"/>
    <lineage>
        <taxon>Eukaryota</taxon>
        <taxon>Metazoa</taxon>
        <taxon>Chordata</taxon>
        <taxon>Craniata</taxon>
        <taxon>Vertebrata</taxon>
        <taxon>Euteleostomi</taxon>
        <taxon>Actinopterygii</taxon>
        <taxon>Neopterygii</taxon>
        <taxon>Teleostei</taxon>
        <taxon>Neoteleostei</taxon>
        <taxon>Acanthomorphata</taxon>
        <taxon>Eupercaria</taxon>
        <taxon>Moronidae</taxon>
        <taxon>Dicentrarchus</taxon>
    </lineage>
</organism>
<keyword evidence="5" id="KW-0407">Ion channel</keyword>
<evidence type="ECO:0000256" key="4">
    <source>
        <dbReference type="ARBA" id="ARBA00023136"/>
    </source>
</evidence>